<evidence type="ECO:0000313" key="2">
    <source>
        <dbReference type="EMBL" id="CAA2107078.1"/>
    </source>
</evidence>
<accession>A0A679J1B3</accession>
<protein>
    <submittedName>
        <fullName evidence="2">Uncharacterized protein</fullName>
    </submittedName>
</protein>
<dbReference type="AlphaFoldDB" id="A0A679J1B3"/>
<feature type="signal peptide" evidence="1">
    <location>
        <begin position="1"/>
        <end position="19"/>
    </location>
</feature>
<evidence type="ECO:0000256" key="1">
    <source>
        <dbReference type="SAM" id="SignalP"/>
    </source>
</evidence>
<name>A0A679J1B3_VARPD</name>
<reference evidence="2" key="1">
    <citation type="submission" date="2019-12" db="EMBL/GenBank/DDBJ databases">
        <authorList>
            <person name="Cremers G."/>
        </authorList>
    </citation>
    <scope>NUCLEOTIDE SEQUENCE</scope>
    <source>
        <strain evidence="2">Vvax</strain>
    </source>
</reference>
<proteinExistence type="predicted"/>
<keyword evidence="1" id="KW-0732">Signal</keyword>
<feature type="chain" id="PRO_5025424412" evidence="1">
    <location>
        <begin position="20"/>
        <end position="117"/>
    </location>
</feature>
<sequence length="117" mass="12081">MSLMQALLAALGVSLSANAGLGWAWVGAREKAATSILQRDDARAAASACSDATDDLRTLADKRAAEAKKAQAAARDKAVIHQQAANTILSTPAAVPADACASAQVRIDSWLRGRVQP</sequence>
<dbReference type="EMBL" id="LR743507">
    <property type="protein sequence ID" value="CAA2107078.1"/>
    <property type="molecule type" value="Genomic_DNA"/>
</dbReference>
<gene>
    <name evidence="2" type="ORF">VVAX_04056</name>
</gene>
<organism evidence="2">
    <name type="scientific">Variovorax paradoxus</name>
    <dbReference type="NCBI Taxonomy" id="34073"/>
    <lineage>
        <taxon>Bacteria</taxon>
        <taxon>Pseudomonadati</taxon>
        <taxon>Pseudomonadota</taxon>
        <taxon>Betaproteobacteria</taxon>
        <taxon>Burkholderiales</taxon>
        <taxon>Comamonadaceae</taxon>
        <taxon>Variovorax</taxon>
    </lineage>
</organism>